<dbReference type="EMBL" id="CM042018">
    <property type="protein sequence ID" value="KAI3829672.1"/>
    <property type="molecule type" value="Genomic_DNA"/>
</dbReference>
<comment type="caution">
    <text evidence="1">The sequence shown here is derived from an EMBL/GenBank/DDBJ whole genome shotgun (WGS) entry which is preliminary data.</text>
</comment>
<evidence type="ECO:0000313" key="2">
    <source>
        <dbReference type="Proteomes" id="UP001056120"/>
    </source>
</evidence>
<gene>
    <name evidence="1" type="ORF">L1987_03800</name>
</gene>
<name>A0ACB9KBP0_9ASTR</name>
<organism evidence="1 2">
    <name type="scientific">Smallanthus sonchifolius</name>
    <dbReference type="NCBI Taxonomy" id="185202"/>
    <lineage>
        <taxon>Eukaryota</taxon>
        <taxon>Viridiplantae</taxon>
        <taxon>Streptophyta</taxon>
        <taxon>Embryophyta</taxon>
        <taxon>Tracheophyta</taxon>
        <taxon>Spermatophyta</taxon>
        <taxon>Magnoliopsida</taxon>
        <taxon>eudicotyledons</taxon>
        <taxon>Gunneridae</taxon>
        <taxon>Pentapetalae</taxon>
        <taxon>asterids</taxon>
        <taxon>campanulids</taxon>
        <taxon>Asterales</taxon>
        <taxon>Asteraceae</taxon>
        <taxon>Asteroideae</taxon>
        <taxon>Heliantheae alliance</taxon>
        <taxon>Millerieae</taxon>
        <taxon>Smallanthus</taxon>
    </lineage>
</organism>
<keyword evidence="2" id="KW-1185">Reference proteome</keyword>
<accession>A0ACB9KBP0</accession>
<reference evidence="2" key="1">
    <citation type="journal article" date="2022" name="Mol. Ecol. Resour.">
        <title>The genomes of chicory, endive, great burdock and yacon provide insights into Asteraceae palaeo-polyploidization history and plant inulin production.</title>
        <authorList>
            <person name="Fan W."/>
            <person name="Wang S."/>
            <person name="Wang H."/>
            <person name="Wang A."/>
            <person name="Jiang F."/>
            <person name="Liu H."/>
            <person name="Zhao H."/>
            <person name="Xu D."/>
            <person name="Zhang Y."/>
        </authorList>
    </citation>
    <scope>NUCLEOTIDE SEQUENCE [LARGE SCALE GENOMIC DNA]</scope>
    <source>
        <strain evidence="2">cv. Yunnan</strain>
    </source>
</reference>
<protein>
    <submittedName>
        <fullName evidence="1">Uncharacterized protein</fullName>
    </submittedName>
</protein>
<evidence type="ECO:0000313" key="1">
    <source>
        <dbReference type="EMBL" id="KAI3829672.1"/>
    </source>
</evidence>
<sequence>MLPNPLSGIDASVVATIQPASDGIVSAFIAIDDKSVWIAHGDQISIYNWNLTHASTVRTHLDSITSTKQVTPSVCISITSLTAVESAPSSGSILPIRESTRLESPPSLTHLTSLIGSVDLIS</sequence>
<proteinExistence type="predicted"/>
<reference evidence="1 2" key="2">
    <citation type="journal article" date="2022" name="Mol. Ecol. Resour.">
        <title>The genomes of chicory, endive, great burdock and yacon provide insights into Asteraceae paleo-polyploidization history and plant inulin production.</title>
        <authorList>
            <person name="Fan W."/>
            <person name="Wang S."/>
            <person name="Wang H."/>
            <person name="Wang A."/>
            <person name="Jiang F."/>
            <person name="Liu H."/>
            <person name="Zhao H."/>
            <person name="Xu D."/>
            <person name="Zhang Y."/>
        </authorList>
    </citation>
    <scope>NUCLEOTIDE SEQUENCE [LARGE SCALE GENOMIC DNA]</scope>
    <source>
        <strain evidence="2">cv. Yunnan</strain>
        <tissue evidence="1">Leaves</tissue>
    </source>
</reference>
<dbReference type="Proteomes" id="UP001056120">
    <property type="component" value="Linkage Group LG01"/>
</dbReference>